<evidence type="ECO:0000313" key="7">
    <source>
        <dbReference type="Proteomes" id="UP000245942"/>
    </source>
</evidence>
<accession>A0A316TZJ9</accession>
<gene>
    <name evidence="6" type="ORF">BCV69DRAFT_301775</name>
</gene>
<keyword evidence="2" id="KW-0677">Repeat</keyword>
<feature type="compositionally biased region" description="Low complexity" evidence="4">
    <location>
        <begin position="38"/>
        <end position="62"/>
    </location>
</feature>
<dbReference type="Proteomes" id="UP000245942">
    <property type="component" value="Unassembled WGS sequence"/>
</dbReference>
<protein>
    <submittedName>
        <fullName evidence="6">RCC1/BLIP-II</fullName>
    </submittedName>
</protein>
<dbReference type="SUPFAM" id="SSF50985">
    <property type="entry name" value="RCC1/BLIP-II"/>
    <property type="match status" value="2"/>
</dbReference>
<dbReference type="PANTHER" id="PTHR45982:SF1">
    <property type="entry name" value="REGULATOR OF CHROMOSOME CONDENSATION"/>
    <property type="match status" value="1"/>
</dbReference>
<keyword evidence="7" id="KW-1185">Reference proteome</keyword>
<dbReference type="GO" id="GO:0005085">
    <property type="term" value="F:guanyl-nucleotide exchange factor activity"/>
    <property type="evidence" value="ECO:0007669"/>
    <property type="project" value="TreeGrafter"/>
</dbReference>
<feature type="domain" description="RCC1-like" evidence="5">
    <location>
        <begin position="126"/>
        <end position="609"/>
    </location>
</feature>
<dbReference type="PRINTS" id="PR00633">
    <property type="entry name" value="RCCNDNSATION"/>
</dbReference>
<dbReference type="RefSeq" id="XP_025344911.1">
    <property type="nucleotide sequence ID" value="XM_025494596.1"/>
</dbReference>
<dbReference type="PANTHER" id="PTHR45982">
    <property type="entry name" value="REGULATOR OF CHROMOSOME CONDENSATION"/>
    <property type="match status" value="1"/>
</dbReference>
<feature type="repeat" description="RCC1" evidence="3">
    <location>
        <begin position="381"/>
        <end position="441"/>
    </location>
</feature>
<name>A0A316TZJ9_9BASI</name>
<dbReference type="Gene3D" id="2.130.10.30">
    <property type="entry name" value="Regulator of chromosome condensation 1/beta-lactamase-inhibitor protein II"/>
    <property type="match status" value="1"/>
</dbReference>
<dbReference type="GO" id="GO:0005737">
    <property type="term" value="C:cytoplasm"/>
    <property type="evidence" value="ECO:0007669"/>
    <property type="project" value="TreeGrafter"/>
</dbReference>
<feature type="repeat" description="RCC1" evidence="3">
    <location>
        <begin position="270"/>
        <end position="327"/>
    </location>
</feature>
<reference evidence="6 7" key="1">
    <citation type="journal article" date="2018" name="Mol. Biol. Evol.">
        <title>Broad Genomic Sampling Reveals a Smut Pathogenic Ancestry of the Fungal Clade Ustilaginomycotina.</title>
        <authorList>
            <person name="Kijpornyongpan T."/>
            <person name="Mondo S.J."/>
            <person name="Barry K."/>
            <person name="Sandor L."/>
            <person name="Lee J."/>
            <person name="Lipzen A."/>
            <person name="Pangilinan J."/>
            <person name="LaButti K."/>
            <person name="Hainaut M."/>
            <person name="Henrissat B."/>
            <person name="Grigoriev I.V."/>
            <person name="Spatafora J.W."/>
            <person name="Aime M.C."/>
        </authorList>
    </citation>
    <scope>NUCLEOTIDE SEQUENCE [LARGE SCALE GENOMIC DNA]</scope>
    <source>
        <strain evidence="6 7">MCA 4718</strain>
    </source>
</reference>
<organism evidence="6 7">
    <name type="scientific">Pseudomicrostroma glucosiphilum</name>
    <dbReference type="NCBI Taxonomy" id="1684307"/>
    <lineage>
        <taxon>Eukaryota</taxon>
        <taxon>Fungi</taxon>
        <taxon>Dikarya</taxon>
        <taxon>Basidiomycota</taxon>
        <taxon>Ustilaginomycotina</taxon>
        <taxon>Exobasidiomycetes</taxon>
        <taxon>Microstromatales</taxon>
        <taxon>Microstromatales incertae sedis</taxon>
        <taxon>Pseudomicrostroma</taxon>
    </lineage>
</organism>
<evidence type="ECO:0000259" key="5">
    <source>
        <dbReference type="Pfam" id="PF25390"/>
    </source>
</evidence>
<dbReference type="InterPro" id="IPR000408">
    <property type="entry name" value="Reg_chr_condens"/>
</dbReference>
<evidence type="ECO:0000313" key="6">
    <source>
        <dbReference type="EMBL" id="PWN17751.1"/>
    </source>
</evidence>
<dbReference type="InterPro" id="IPR058923">
    <property type="entry name" value="RCC1-like_dom"/>
</dbReference>
<feature type="region of interest" description="Disordered" evidence="4">
    <location>
        <begin position="1"/>
        <end position="86"/>
    </location>
</feature>
<dbReference type="OrthoDB" id="61110at2759"/>
<dbReference type="GeneID" id="37016330"/>
<feature type="repeat" description="RCC1" evidence="3">
    <location>
        <begin position="188"/>
        <end position="269"/>
    </location>
</feature>
<dbReference type="STRING" id="1684307.A0A316TZJ9"/>
<dbReference type="AlphaFoldDB" id="A0A316TZJ9"/>
<evidence type="ECO:0000256" key="1">
    <source>
        <dbReference type="ARBA" id="ARBA00022658"/>
    </source>
</evidence>
<dbReference type="Pfam" id="PF25390">
    <property type="entry name" value="WD40_RLD"/>
    <property type="match status" value="1"/>
</dbReference>
<feature type="compositionally biased region" description="Low complexity" evidence="4">
    <location>
        <begin position="14"/>
        <end position="28"/>
    </location>
</feature>
<feature type="repeat" description="RCC1" evidence="3">
    <location>
        <begin position="125"/>
        <end position="187"/>
    </location>
</feature>
<dbReference type="EMBL" id="KZ819340">
    <property type="protein sequence ID" value="PWN17751.1"/>
    <property type="molecule type" value="Genomic_DNA"/>
</dbReference>
<dbReference type="PROSITE" id="PS50012">
    <property type="entry name" value="RCC1_3"/>
    <property type="match status" value="6"/>
</dbReference>
<evidence type="ECO:0000256" key="4">
    <source>
        <dbReference type="SAM" id="MobiDB-lite"/>
    </source>
</evidence>
<sequence>MPPKANGSLKRQASTRAAASSSSTTTTTNGGGPRAKVPRTSVPPTAARATTPQPRATRAASALPGTPSRRRAGPPLYTPKKGINPLPLPLRPITQQDVNSSFPVNGPPVTREDAPPAPSADILLRQLFVFGNGDMGQHGLGTDVIDEIKRPRKHVWVDGKNDAGALGKGGIEAIAAGGMHTLAIDSNGKLWSWGINDNAALGRLTDREEDVETEVFETEPMPVEGLGPEGRGILSGSKQLGGGKEGEVQKFRATRIAAGDSVSVALSDDGQVRVWGSFRSNDGLLGFDGQVGSSKTQFVPVALPALLPYSFSQITCGDDHILALATTGQVFSWGNGQQLQLGRRIIERRKINGLNPEKVGLKDVVLIGSGAYHSFAVDKKGDVYGWGLNSLRQVGIETDEDTIPTPRLIPSLSPSKLSPTGDVRVVAITAGQHHSLFLLSDGRVFGCGRCDGCELGLAEDHPSKVEVKTMREEWRAKRTEELKTEMQAWEQRMKLKREANGGDAAKGMGDAVSSDDLPPTMGPPPDEFVPQPVHVPFPGNVKIASVSAGARFNLALDTNGKLYSWGFGNQSQLGLGDEESAEVPTEVKSKQWKGYKGVMCGAGGQHAAVIAVLDPKAEGS</sequence>
<evidence type="ECO:0000256" key="2">
    <source>
        <dbReference type="ARBA" id="ARBA00022737"/>
    </source>
</evidence>
<dbReference type="PROSITE" id="PS00626">
    <property type="entry name" value="RCC1_2"/>
    <property type="match status" value="4"/>
</dbReference>
<feature type="repeat" description="RCC1" evidence="3">
    <location>
        <begin position="328"/>
        <end position="380"/>
    </location>
</feature>
<dbReference type="InterPro" id="IPR009091">
    <property type="entry name" value="RCC1/BLIP-II"/>
</dbReference>
<keyword evidence="1" id="KW-0344">Guanine-nucleotide releasing factor</keyword>
<evidence type="ECO:0000256" key="3">
    <source>
        <dbReference type="PROSITE-ProRule" id="PRU00235"/>
    </source>
</evidence>
<feature type="region of interest" description="Disordered" evidence="4">
    <location>
        <begin position="499"/>
        <end position="520"/>
    </location>
</feature>
<proteinExistence type="predicted"/>
<feature type="repeat" description="RCC1" evidence="3">
    <location>
        <begin position="560"/>
        <end position="613"/>
    </location>
</feature>
<dbReference type="InterPro" id="IPR051553">
    <property type="entry name" value="Ran_GTPase-activating"/>
</dbReference>
<dbReference type="PROSITE" id="PS00625">
    <property type="entry name" value="RCC1_1"/>
    <property type="match status" value="1"/>
</dbReference>